<dbReference type="SUPFAM" id="SSF55048">
    <property type="entry name" value="Probable ACP-binding domain of malonyl-CoA ACP transacylase"/>
    <property type="match status" value="1"/>
</dbReference>
<name>A0ABV7ZY92_9GAMM</name>
<dbReference type="InterPro" id="IPR004410">
    <property type="entry name" value="Malonyl_CoA-ACP_transAc_FabD"/>
</dbReference>
<dbReference type="Gene3D" id="3.30.70.250">
    <property type="entry name" value="Malonyl-CoA ACP transacylase, ACP-binding"/>
    <property type="match status" value="1"/>
</dbReference>
<gene>
    <name evidence="8" type="primary">fabD</name>
    <name evidence="8" type="ORF">ACFOOG_09080</name>
</gene>
<evidence type="ECO:0000313" key="9">
    <source>
        <dbReference type="Proteomes" id="UP001595617"/>
    </source>
</evidence>
<evidence type="ECO:0000256" key="1">
    <source>
        <dbReference type="ARBA" id="ARBA00013258"/>
    </source>
</evidence>
<dbReference type="InterPro" id="IPR016035">
    <property type="entry name" value="Acyl_Trfase/lysoPLipase"/>
</dbReference>
<organism evidence="8 9">
    <name type="scientific">Saccharospirillum mangrovi</name>
    <dbReference type="NCBI Taxonomy" id="2161747"/>
    <lineage>
        <taxon>Bacteria</taxon>
        <taxon>Pseudomonadati</taxon>
        <taxon>Pseudomonadota</taxon>
        <taxon>Gammaproteobacteria</taxon>
        <taxon>Oceanospirillales</taxon>
        <taxon>Saccharospirillaceae</taxon>
        <taxon>Saccharospirillum</taxon>
    </lineage>
</organism>
<evidence type="ECO:0000256" key="2">
    <source>
        <dbReference type="ARBA" id="ARBA00018953"/>
    </source>
</evidence>
<evidence type="ECO:0000256" key="3">
    <source>
        <dbReference type="ARBA" id="ARBA00022679"/>
    </source>
</evidence>
<dbReference type="InterPro" id="IPR050858">
    <property type="entry name" value="Mal-CoA-ACP_Trans/PKS_FabD"/>
</dbReference>
<dbReference type="PANTHER" id="PTHR42681">
    <property type="entry name" value="MALONYL-COA-ACYL CARRIER PROTEIN TRANSACYLASE, MITOCHONDRIAL"/>
    <property type="match status" value="1"/>
</dbReference>
<evidence type="ECO:0000256" key="4">
    <source>
        <dbReference type="ARBA" id="ARBA00023315"/>
    </source>
</evidence>
<comment type="catalytic activity">
    <reaction evidence="5 6">
        <text>holo-[ACP] + malonyl-CoA = malonyl-[ACP] + CoA</text>
        <dbReference type="Rhea" id="RHEA:41792"/>
        <dbReference type="Rhea" id="RHEA-COMP:9623"/>
        <dbReference type="Rhea" id="RHEA-COMP:9685"/>
        <dbReference type="ChEBI" id="CHEBI:57287"/>
        <dbReference type="ChEBI" id="CHEBI:57384"/>
        <dbReference type="ChEBI" id="CHEBI:64479"/>
        <dbReference type="ChEBI" id="CHEBI:78449"/>
        <dbReference type="EC" id="2.3.1.39"/>
    </reaction>
</comment>
<evidence type="ECO:0000256" key="5">
    <source>
        <dbReference type="ARBA" id="ARBA00048462"/>
    </source>
</evidence>
<sequence>MSRTAFFFPGQGSQSVGMLADMIGKEALVSATFFEASEVLGYDLLDLVANGPEDELNRTERTQPAILTASVALWRLWQERQGSTPDFFAGHSLGEYSALVAAQVITFADAVKLVETRGRLMQSAVPVGAGAMAAIIGLDDSDVVAACAAAGQEVCEAVNFNAPGQVVIAGTAKGVELAMASAKEKGAKRALPLSVSAPSHCALMRPAAEQLAAELAMIEWQTPTRPVIQNVDARAHSDVEMLRTNLVEQLYRPVQWVQSVQFAAAAGVTWAAECGPGKVLSGLVKRIDKTVSVSPLEQPDGFEQALVDSNS</sequence>
<dbReference type="SMART" id="SM00827">
    <property type="entry name" value="PKS_AT"/>
    <property type="match status" value="1"/>
</dbReference>
<comment type="caution">
    <text evidence="8">The sequence shown here is derived from an EMBL/GenBank/DDBJ whole genome shotgun (WGS) entry which is preliminary data.</text>
</comment>
<dbReference type="GO" id="GO:0004314">
    <property type="term" value="F:[acyl-carrier-protein] S-malonyltransferase activity"/>
    <property type="evidence" value="ECO:0007669"/>
    <property type="project" value="UniProtKB-EC"/>
</dbReference>
<dbReference type="Proteomes" id="UP001595617">
    <property type="component" value="Unassembled WGS sequence"/>
</dbReference>
<dbReference type="InterPro" id="IPR024925">
    <property type="entry name" value="Malonyl_CoA-ACP_transAc"/>
</dbReference>
<dbReference type="EMBL" id="JBHRYR010000003">
    <property type="protein sequence ID" value="MFC3852979.1"/>
    <property type="molecule type" value="Genomic_DNA"/>
</dbReference>
<dbReference type="SUPFAM" id="SSF52151">
    <property type="entry name" value="FabD/lysophospholipase-like"/>
    <property type="match status" value="1"/>
</dbReference>
<evidence type="ECO:0000313" key="8">
    <source>
        <dbReference type="EMBL" id="MFC3852979.1"/>
    </source>
</evidence>
<dbReference type="RefSeq" id="WP_380695695.1">
    <property type="nucleotide sequence ID" value="NZ_JBHRYR010000003.1"/>
</dbReference>
<dbReference type="InterPro" id="IPR016036">
    <property type="entry name" value="Malonyl_transacylase_ACP-bd"/>
</dbReference>
<evidence type="ECO:0000259" key="7">
    <source>
        <dbReference type="SMART" id="SM00827"/>
    </source>
</evidence>
<keyword evidence="4 6" id="KW-0012">Acyltransferase</keyword>
<proteinExistence type="inferred from homology"/>
<dbReference type="Gene3D" id="3.40.366.10">
    <property type="entry name" value="Malonyl-Coenzyme A Acyl Carrier Protein, domain 2"/>
    <property type="match status" value="1"/>
</dbReference>
<dbReference type="PANTHER" id="PTHR42681:SF1">
    <property type="entry name" value="MALONYL-COA-ACYL CARRIER PROTEIN TRANSACYLASE, MITOCHONDRIAL"/>
    <property type="match status" value="1"/>
</dbReference>
<feature type="domain" description="Malonyl-CoA:ACP transacylase (MAT)" evidence="7">
    <location>
        <begin position="7"/>
        <end position="301"/>
    </location>
</feature>
<accession>A0ABV7ZY92</accession>
<evidence type="ECO:0000256" key="6">
    <source>
        <dbReference type="PIRNR" id="PIRNR000446"/>
    </source>
</evidence>
<protein>
    <recommendedName>
        <fullName evidence="2 6">Malonyl CoA-acyl carrier protein transacylase</fullName>
        <ecNumber evidence="1 6">2.3.1.39</ecNumber>
    </recommendedName>
</protein>
<dbReference type="EC" id="2.3.1.39" evidence="1 6"/>
<keyword evidence="3 6" id="KW-0808">Transferase</keyword>
<dbReference type="NCBIfam" id="TIGR00128">
    <property type="entry name" value="fabD"/>
    <property type="match status" value="1"/>
</dbReference>
<dbReference type="InterPro" id="IPR014043">
    <property type="entry name" value="Acyl_transferase_dom"/>
</dbReference>
<reference evidence="9" key="1">
    <citation type="journal article" date="2019" name="Int. J. Syst. Evol. Microbiol.">
        <title>The Global Catalogue of Microorganisms (GCM) 10K type strain sequencing project: providing services to taxonomists for standard genome sequencing and annotation.</title>
        <authorList>
            <consortium name="The Broad Institute Genomics Platform"/>
            <consortium name="The Broad Institute Genome Sequencing Center for Infectious Disease"/>
            <person name="Wu L."/>
            <person name="Ma J."/>
        </authorList>
    </citation>
    <scope>NUCLEOTIDE SEQUENCE [LARGE SCALE GENOMIC DNA]</scope>
    <source>
        <strain evidence="9">IBRC 10765</strain>
    </source>
</reference>
<dbReference type="Pfam" id="PF00698">
    <property type="entry name" value="Acyl_transf_1"/>
    <property type="match status" value="1"/>
</dbReference>
<dbReference type="PIRSF" id="PIRSF000446">
    <property type="entry name" value="Mct"/>
    <property type="match status" value="1"/>
</dbReference>
<comment type="similarity">
    <text evidence="6">Belongs to the fabD family.</text>
</comment>
<keyword evidence="9" id="KW-1185">Reference proteome</keyword>
<dbReference type="InterPro" id="IPR001227">
    <property type="entry name" value="Ac_transferase_dom_sf"/>
</dbReference>